<evidence type="ECO:0000256" key="5">
    <source>
        <dbReference type="ARBA" id="ARBA00023242"/>
    </source>
</evidence>
<evidence type="ECO:0000256" key="4">
    <source>
        <dbReference type="ARBA" id="ARBA00022490"/>
    </source>
</evidence>
<evidence type="ECO:0000256" key="3">
    <source>
        <dbReference type="ARBA" id="ARBA00005509"/>
    </source>
</evidence>
<keyword evidence="4" id="KW-0963">Cytoplasm</keyword>
<keyword evidence="7" id="KW-1185">Reference proteome</keyword>
<dbReference type="Proteomes" id="UP001217089">
    <property type="component" value="Unassembled WGS sequence"/>
</dbReference>
<evidence type="ECO:0000313" key="6">
    <source>
        <dbReference type="EMBL" id="KAJ8314811.1"/>
    </source>
</evidence>
<dbReference type="EMBL" id="JARBDR010000337">
    <property type="protein sequence ID" value="KAJ8314811.1"/>
    <property type="molecule type" value="Genomic_DNA"/>
</dbReference>
<dbReference type="InterPro" id="IPR030312">
    <property type="entry name" value="IRAK1BP1"/>
</dbReference>
<evidence type="ECO:0008006" key="8">
    <source>
        <dbReference type="Google" id="ProtNLM"/>
    </source>
</evidence>
<comment type="similarity">
    <text evidence="3">Belongs to the IRAK1BP1 family.</text>
</comment>
<sequence>MTSYKPSVAFASVNSPGKTATVRHADEENLIPLSNANISDRQIKVCAVGEISLPPDRCRLTVRVASTKDTVEEDTDIHTNKSLRRLDSKYCMDTEIQAVFVDIHKCQTVANLLVEKLDEKVTVLPPEFYHASQTLQSLRQQASVLAIHNAKQKAQEMAKFVHQTVGRPLSIQEEESKEWSGQIEFGDDIESSKTLQQRLSQATITITSKVSVCFELKAKVKTKSLN</sequence>
<evidence type="ECO:0000313" key="7">
    <source>
        <dbReference type="Proteomes" id="UP001217089"/>
    </source>
</evidence>
<dbReference type="PANTHER" id="PTHR18842">
    <property type="entry name" value="INTERLEUKIN-1 RECEPTOR-ASSOCIATED KINASE 1-BINDING PROTEIN 1"/>
    <property type="match status" value="1"/>
</dbReference>
<dbReference type="PANTHER" id="PTHR18842:SF2">
    <property type="entry name" value="INTERLEUKIN-1 RECEPTOR-ASSOCIATED KINASE 1-BINDING PROTEIN 1"/>
    <property type="match status" value="1"/>
</dbReference>
<proteinExistence type="inferred from homology"/>
<dbReference type="InterPro" id="IPR007497">
    <property type="entry name" value="SIMPL/DUF541"/>
</dbReference>
<name>A0ABQ9FBV4_TEGGR</name>
<organism evidence="6 7">
    <name type="scientific">Tegillarca granosa</name>
    <name type="common">Malaysian cockle</name>
    <name type="synonym">Anadara granosa</name>
    <dbReference type="NCBI Taxonomy" id="220873"/>
    <lineage>
        <taxon>Eukaryota</taxon>
        <taxon>Metazoa</taxon>
        <taxon>Spiralia</taxon>
        <taxon>Lophotrochozoa</taxon>
        <taxon>Mollusca</taxon>
        <taxon>Bivalvia</taxon>
        <taxon>Autobranchia</taxon>
        <taxon>Pteriomorphia</taxon>
        <taxon>Arcoida</taxon>
        <taxon>Arcoidea</taxon>
        <taxon>Arcidae</taxon>
        <taxon>Tegillarca</taxon>
    </lineage>
</organism>
<dbReference type="Pfam" id="PF04402">
    <property type="entry name" value="SIMPL"/>
    <property type="match status" value="1"/>
</dbReference>
<protein>
    <recommendedName>
        <fullName evidence="8">Interleukin-1 receptor-associated kinase 1-binding protein 1</fullName>
    </recommendedName>
</protein>
<comment type="caution">
    <text evidence="6">The sequence shown here is derived from an EMBL/GenBank/DDBJ whole genome shotgun (WGS) entry which is preliminary data.</text>
</comment>
<comment type="subcellular location">
    <subcellularLocation>
        <location evidence="2">Cytoplasm</location>
    </subcellularLocation>
    <subcellularLocation>
        <location evidence="1">Nucleus</location>
    </subcellularLocation>
</comment>
<evidence type="ECO:0000256" key="2">
    <source>
        <dbReference type="ARBA" id="ARBA00004496"/>
    </source>
</evidence>
<evidence type="ECO:0000256" key="1">
    <source>
        <dbReference type="ARBA" id="ARBA00004123"/>
    </source>
</evidence>
<reference evidence="6 7" key="1">
    <citation type="submission" date="2022-12" db="EMBL/GenBank/DDBJ databases">
        <title>Chromosome-level genome of Tegillarca granosa.</title>
        <authorList>
            <person name="Kim J."/>
        </authorList>
    </citation>
    <scope>NUCLEOTIDE SEQUENCE [LARGE SCALE GENOMIC DNA]</scope>
    <source>
        <strain evidence="6">Teg-2019</strain>
        <tissue evidence="6">Adductor muscle</tissue>
    </source>
</reference>
<accession>A0ABQ9FBV4</accession>
<dbReference type="Gene3D" id="3.30.110.170">
    <property type="entry name" value="Protein of unknown function (DUF541), domain 1"/>
    <property type="match status" value="1"/>
</dbReference>
<gene>
    <name evidence="6" type="ORF">KUTeg_006961</name>
</gene>
<keyword evidence="5" id="KW-0539">Nucleus</keyword>